<evidence type="ECO:0000259" key="1">
    <source>
        <dbReference type="Pfam" id="PF20251"/>
    </source>
</evidence>
<dbReference type="Proteomes" id="UP000297031">
    <property type="component" value="Chromosome"/>
</dbReference>
<dbReference type="EMBL" id="CP039393">
    <property type="protein sequence ID" value="QCD36402.1"/>
    <property type="molecule type" value="Genomic_DNA"/>
</dbReference>
<organism evidence="2 3">
    <name type="scientific">Muribaculum gordoncarteri</name>
    <dbReference type="NCBI Taxonomy" id="2530390"/>
    <lineage>
        <taxon>Bacteria</taxon>
        <taxon>Pseudomonadati</taxon>
        <taxon>Bacteroidota</taxon>
        <taxon>Bacteroidia</taxon>
        <taxon>Bacteroidales</taxon>
        <taxon>Muribaculaceae</taxon>
        <taxon>Muribaculum</taxon>
    </lineage>
</organism>
<dbReference type="Pfam" id="PF20251">
    <property type="entry name" value="Big_14"/>
    <property type="match status" value="1"/>
</dbReference>
<feature type="domain" description="Bacterial Ig-like" evidence="1">
    <location>
        <begin position="35"/>
        <end position="134"/>
    </location>
</feature>
<dbReference type="OrthoDB" id="1048921at2"/>
<protein>
    <recommendedName>
        <fullName evidence="1">Bacterial Ig-like domain-containing protein</fullName>
    </recommendedName>
</protein>
<dbReference type="KEGG" id="mgod:E7746_11175"/>
<name>A0A4P7VLH9_9BACT</name>
<proteinExistence type="predicted"/>
<reference evidence="2 3" key="1">
    <citation type="submission" date="2019-02" db="EMBL/GenBank/DDBJ databases">
        <title>Isolation and identification of novel species under the genus Muribaculum.</title>
        <authorList>
            <person name="Miyake S."/>
            <person name="Ding Y."/>
            <person name="Low A."/>
            <person name="Soh M."/>
            <person name="Seedorf H."/>
        </authorList>
    </citation>
    <scope>NUCLEOTIDE SEQUENCE [LARGE SCALE GENOMIC DNA]</scope>
    <source>
        <strain evidence="2 3">TLL-A4</strain>
    </source>
</reference>
<dbReference type="InterPro" id="IPR046878">
    <property type="entry name" value="Big_14"/>
</dbReference>
<gene>
    <name evidence="2" type="ORF">E7746_11175</name>
</gene>
<accession>A0A4P7VLH9</accession>
<dbReference type="RefSeq" id="WP_136410839.1">
    <property type="nucleotide sequence ID" value="NZ_CP039393.1"/>
</dbReference>
<sequence>MASKRHISNSPYILFDGPSKPTPISRLVDSVVELQAVTLQPESSSFSVNSGVAAFTLTNDSERNIEFGVRYLIGFKGSDGIWYRLPHPGIWEDMGIVIKPTGKYTIKAALNPKLNRNKPGTYRLYKQIQFTDEEAPVWLMTEFRLE</sequence>
<dbReference type="AlphaFoldDB" id="A0A4P7VLH9"/>
<evidence type="ECO:0000313" key="3">
    <source>
        <dbReference type="Proteomes" id="UP000297031"/>
    </source>
</evidence>
<evidence type="ECO:0000313" key="2">
    <source>
        <dbReference type="EMBL" id="QCD36402.1"/>
    </source>
</evidence>
<keyword evidence="3" id="KW-1185">Reference proteome</keyword>